<comment type="caution">
    <text evidence="2">The sequence shown here is derived from an EMBL/GenBank/DDBJ whole genome shotgun (WGS) entry which is preliminary data.</text>
</comment>
<feature type="domain" description="HTH cro/C1-type" evidence="1">
    <location>
        <begin position="17"/>
        <end position="72"/>
    </location>
</feature>
<dbReference type="Pfam" id="PF13560">
    <property type="entry name" value="HTH_31"/>
    <property type="match status" value="1"/>
</dbReference>
<evidence type="ECO:0000259" key="1">
    <source>
        <dbReference type="SMART" id="SM00530"/>
    </source>
</evidence>
<dbReference type="Pfam" id="PF19054">
    <property type="entry name" value="DUF5753"/>
    <property type="match status" value="1"/>
</dbReference>
<dbReference type="SMART" id="SM00530">
    <property type="entry name" value="HTH_XRE"/>
    <property type="match status" value="1"/>
</dbReference>
<reference evidence="3" key="1">
    <citation type="journal article" date="2019" name="Int. J. Syst. Evol. Microbiol.">
        <title>The Global Catalogue of Microorganisms (GCM) 10K type strain sequencing project: providing services to taxonomists for standard genome sequencing and annotation.</title>
        <authorList>
            <consortium name="The Broad Institute Genomics Platform"/>
            <consortium name="The Broad Institute Genome Sequencing Center for Infectious Disease"/>
            <person name="Wu L."/>
            <person name="Ma J."/>
        </authorList>
    </citation>
    <scope>NUCLEOTIDE SEQUENCE [LARGE SCALE GENOMIC DNA]</scope>
    <source>
        <strain evidence="3">JCM 4586</strain>
    </source>
</reference>
<gene>
    <name evidence="2" type="ORF">GCM10010324_34240</name>
</gene>
<keyword evidence="3" id="KW-1185">Reference proteome</keyword>
<dbReference type="EMBL" id="BMUT01000006">
    <property type="protein sequence ID" value="GGX85549.1"/>
    <property type="molecule type" value="Genomic_DNA"/>
</dbReference>
<accession>A0ABQ2YLF2</accession>
<dbReference type="Proteomes" id="UP000659223">
    <property type="component" value="Unassembled WGS sequence"/>
</dbReference>
<dbReference type="CDD" id="cd00093">
    <property type="entry name" value="HTH_XRE"/>
    <property type="match status" value="1"/>
</dbReference>
<dbReference type="RefSeq" id="WP_190022519.1">
    <property type="nucleotide sequence ID" value="NZ_BMUT01000006.1"/>
</dbReference>
<evidence type="ECO:0000313" key="2">
    <source>
        <dbReference type="EMBL" id="GGX85549.1"/>
    </source>
</evidence>
<sequence>MARRTIVTARQARLGAELRKLRDRAGVSARDAAAAVGRDQAWLSHVEAGNAAAGGDRTRILAAHYGVQDAALIDALAERAAERTRGWWETYRGRMPKSALDLAELEWHSSALRNVQVVNVPGLLQTEDYMRALFSYVASDLELCDLDTAVEFRLQRRKVLERNDRPTLTVIVHEAALRMRVGDRKVARGQLDFLLAAFEWPDTTIRVLPFEVEGFAGMGYSMLYVADRVATFDTVQVDQMHGNLFFHAEEQLARYRDRWSKLGNVALSPSESRDFILRIAREL</sequence>
<dbReference type="InterPro" id="IPR001387">
    <property type="entry name" value="Cro/C1-type_HTH"/>
</dbReference>
<dbReference type="InterPro" id="IPR043917">
    <property type="entry name" value="DUF5753"/>
</dbReference>
<dbReference type="Gene3D" id="1.10.260.40">
    <property type="entry name" value="lambda repressor-like DNA-binding domains"/>
    <property type="match status" value="1"/>
</dbReference>
<name>A0ABQ2YLF2_9ACTN</name>
<organism evidence="2 3">
    <name type="scientific">Streptomyces hiroshimensis</name>
    <dbReference type="NCBI Taxonomy" id="66424"/>
    <lineage>
        <taxon>Bacteria</taxon>
        <taxon>Bacillati</taxon>
        <taxon>Actinomycetota</taxon>
        <taxon>Actinomycetes</taxon>
        <taxon>Kitasatosporales</taxon>
        <taxon>Streptomycetaceae</taxon>
        <taxon>Streptomyces</taxon>
    </lineage>
</organism>
<dbReference type="InterPro" id="IPR010982">
    <property type="entry name" value="Lambda_DNA-bd_dom_sf"/>
</dbReference>
<dbReference type="SUPFAM" id="SSF47413">
    <property type="entry name" value="lambda repressor-like DNA-binding domains"/>
    <property type="match status" value="1"/>
</dbReference>
<proteinExistence type="predicted"/>
<evidence type="ECO:0000313" key="3">
    <source>
        <dbReference type="Proteomes" id="UP000659223"/>
    </source>
</evidence>
<protein>
    <submittedName>
        <fullName evidence="2">Transcriptional regulator</fullName>
    </submittedName>
</protein>